<comment type="caution">
    <text evidence="1">The sequence shown here is derived from an EMBL/GenBank/DDBJ whole genome shotgun (WGS) entry which is preliminary data.</text>
</comment>
<dbReference type="EMBL" id="SULG01000125">
    <property type="protein sequence ID" value="TLD40170.1"/>
    <property type="molecule type" value="Genomic_DNA"/>
</dbReference>
<organism evidence="1 2">
    <name type="scientific">Candidatus Jettenia ecosi</name>
    <dbReference type="NCBI Taxonomy" id="2494326"/>
    <lineage>
        <taxon>Bacteria</taxon>
        <taxon>Pseudomonadati</taxon>
        <taxon>Planctomycetota</taxon>
        <taxon>Candidatus Brocadiia</taxon>
        <taxon>Candidatus Brocadiales</taxon>
        <taxon>Candidatus Brocadiaceae</taxon>
        <taxon>Candidatus Jettenia</taxon>
    </lineage>
</organism>
<sequence>MCPYSPLTPFKKWGERRKDFLLRKVCLIKHIKHFSLSKGELRGIMHFPLF</sequence>
<evidence type="ECO:0000313" key="2">
    <source>
        <dbReference type="Proteomes" id="UP000319783"/>
    </source>
</evidence>
<protein>
    <submittedName>
        <fullName evidence="1">Uncharacterized protein</fullName>
    </submittedName>
</protein>
<dbReference type="AlphaFoldDB" id="A0A533QHX4"/>
<reference evidence="1 2" key="1">
    <citation type="submission" date="2019-04" db="EMBL/GenBank/DDBJ databases">
        <title>Genome of a novel bacterium Candidatus Jettenia ecosi reconstructed from metagenome of an anammox bioreactor.</title>
        <authorList>
            <person name="Mardanov A.V."/>
            <person name="Beletsky A.V."/>
            <person name="Ravin N.V."/>
            <person name="Botchkova E.A."/>
            <person name="Litti Y.V."/>
            <person name="Nozhevnikova A.N."/>
        </authorList>
    </citation>
    <scope>NUCLEOTIDE SEQUENCE [LARGE SCALE GENOMIC DNA]</scope>
    <source>
        <strain evidence="1">J2</strain>
    </source>
</reference>
<gene>
    <name evidence="1" type="ORF">JETT_3575</name>
</gene>
<dbReference type="Proteomes" id="UP000319783">
    <property type="component" value="Unassembled WGS sequence"/>
</dbReference>
<name>A0A533QHX4_9BACT</name>
<evidence type="ECO:0000313" key="1">
    <source>
        <dbReference type="EMBL" id="TLD40170.1"/>
    </source>
</evidence>
<accession>A0A533QHX4</accession>
<proteinExistence type="predicted"/>